<sequence>MAAPAALVPPRASRAQGGDPAWPPVLEAGRSQFTVVRPRATMPQLRLQDLHGKDVVLTARPGRITLVNFWATWCAACRLDLPVLASLVGSRPDRLDVVAICTDTKDLRKIRAFLGGLAVQNLACYVDAYDTTAEASASAFTLVGMPVTYLVGASNHVEGYITGAPDWLSPAGARLLQFYREQA</sequence>
<comment type="caution">
    <text evidence="7">The sequence shown here is derived from an EMBL/GenBank/DDBJ whole genome shotgun (WGS) entry which is preliminary data.</text>
</comment>
<dbReference type="SUPFAM" id="SSF52833">
    <property type="entry name" value="Thioredoxin-like"/>
    <property type="match status" value="1"/>
</dbReference>
<dbReference type="PROSITE" id="PS00194">
    <property type="entry name" value="THIOREDOXIN_1"/>
    <property type="match status" value="1"/>
</dbReference>
<keyword evidence="3" id="KW-1015">Disulfide bond</keyword>
<dbReference type="InterPro" id="IPR013740">
    <property type="entry name" value="Redoxin"/>
</dbReference>
<evidence type="ECO:0000256" key="1">
    <source>
        <dbReference type="ARBA" id="ARBA00004196"/>
    </source>
</evidence>
<dbReference type="AlphaFoldDB" id="A0A837C5C6"/>
<dbReference type="Pfam" id="PF08534">
    <property type="entry name" value="Redoxin"/>
    <property type="match status" value="1"/>
</dbReference>
<dbReference type="Proteomes" id="UP000024900">
    <property type="component" value="Unassembled WGS sequence"/>
</dbReference>
<keyword evidence="2" id="KW-0201">Cytochrome c-type biogenesis</keyword>
<evidence type="ECO:0000256" key="5">
    <source>
        <dbReference type="SAM" id="MobiDB-lite"/>
    </source>
</evidence>
<dbReference type="InterPro" id="IPR050553">
    <property type="entry name" value="Thioredoxin_ResA/DsbE_sf"/>
</dbReference>
<comment type="subcellular location">
    <subcellularLocation>
        <location evidence="1">Cell envelope</location>
    </subcellularLocation>
</comment>
<dbReference type="InterPro" id="IPR017937">
    <property type="entry name" value="Thioredoxin_CS"/>
</dbReference>
<evidence type="ECO:0000313" key="7">
    <source>
        <dbReference type="EMBL" id="KGJ64544.1"/>
    </source>
</evidence>
<keyword evidence="4" id="KW-0676">Redox-active center</keyword>
<feature type="domain" description="Thioredoxin" evidence="6">
    <location>
        <begin position="36"/>
        <end position="183"/>
    </location>
</feature>
<accession>A0A837C5C6</accession>
<dbReference type="PANTHER" id="PTHR42852:SF6">
    <property type="entry name" value="THIOL:DISULFIDE INTERCHANGE PROTEIN DSBE"/>
    <property type="match status" value="1"/>
</dbReference>
<dbReference type="InterPro" id="IPR013766">
    <property type="entry name" value="Thioredoxin_domain"/>
</dbReference>
<dbReference type="PANTHER" id="PTHR42852">
    <property type="entry name" value="THIOL:DISULFIDE INTERCHANGE PROTEIN DSBE"/>
    <property type="match status" value="1"/>
</dbReference>
<gene>
    <name evidence="7" type="ORF">BJA5080_07243</name>
</gene>
<evidence type="ECO:0000256" key="3">
    <source>
        <dbReference type="ARBA" id="ARBA00023157"/>
    </source>
</evidence>
<dbReference type="GO" id="GO:0017004">
    <property type="term" value="P:cytochrome complex assembly"/>
    <property type="evidence" value="ECO:0007669"/>
    <property type="project" value="UniProtKB-KW"/>
</dbReference>
<dbReference type="CDD" id="cd02966">
    <property type="entry name" value="TlpA_like_family"/>
    <property type="match status" value="1"/>
</dbReference>
<dbReference type="EMBL" id="ADOU02000007">
    <property type="protein sequence ID" value="KGJ64544.1"/>
    <property type="molecule type" value="Genomic_DNA"/>
</dbReference>
<dbReference type="GO" id="GO:0030313">
    <property type="term" value="C:cell envelope"/>
    <property type="evidence" value="ECO:0007669"/>
    <property type="project" value="UniProtKB-SubCell"/>
</dbReference>
<evidence type="ECO:0000313" key="8">
    <source>
        <dbReference type="Proteomes" id="UP000024900"/>
    </source>
</evidence>
<dbReference type="GO" id="GO:0015036">
    <property type="term" value="F:disulfide oxidoreductase activity"/>
    <property type="evidence" value="ECO:0007669"/>
    <property type="project" value="UniProtKB-ARBA"/>
</dbReference>
<protein>
    <submittedName>
        <fullName evidence="7">Putative Thiol:disulfide interchange protein</fullName>
    </submittedName>
</protein>
<feature type="region of interest" description="Disordered" evidence="5">
    <location>
        <begin position="1"/>
        <end position="21"/>
    </location>
</feature>
<name>A0A837C5C6_9BRAD</name>
<reference evidence="7 8" key="1">
    <citation type="journal article" date="2014" name="BMC Genomics">
        <title>Comparative genomics of Bradyrhizobium japonicum CPAC 15 and Bradyrhizobium diazoefficiens CPAC 7: elite model strains for understanding symbiotic performance with soybean.</title>
        <authorList>
            <person name="Siqueira A.F."/>
            <person name="Ormeno-Orrillo E."/>
            <person name="Souza R.C."/>
            <person name="Rodrigues E.P."/>
            <person name="Almeida L.G."/>
            <person name="Barcellos F.G."/>
            <person name="Batista J.S."/>
            <person name="Nakatami A.S."/>
            <person name="Martinez-Romero E."/>
            <person name="Vasconcelos A.T."/>
            <person name="Hungria M."/>
        </authorList>
    </citation>
    <scope>NUCLEOTIDE SEQUENCE [LARGE SCALE GENOMIC DNA]</scope>
    <source>
        <strain evidence="7 8">SEMIA 5080</strain>
    </source>
</reference>
<organism evidence="7 8">
    <name type="scientific">Bradyrhizobium diazoefficiens SEMIA 5080</name>
    <dbReference type="NCBI Taxonomy" id="754504"/>
    <lineage>
        <taxon>Bacteria</taxon>
        <taxon>Pseudomonadati</taxon>
        <taxon>Pseudomonadota</taxon>
        <taxon>Alphaproteobacteria</taxon>
        <taxon>Hyphomicrobiales</taxon>
        <taxon>Nitrobacteraceae</taxon>
        <taxon>Bradyrhizobium</taxon>
    </lineage>
</organism>
<dbReference type="InterPro" id="IPR036249">
    <property type="entry name" value="Thioredoxin-like_sf"/>
</dbReference>
<dbReference type="Gene3D" id="3.40.30.10">
    <property type="entry name" value="Glutaredoxin"/>
    <property type="match status" value="1"/>
</dbReference>
<evidence type="ECO:0000259" key="6">
    <source>
        <dbReference type="PROSITE" id="PS51352"/>
    </source>
</evidence>
<evidence type="ECO:0000256" key="2">
    <source>
        <dbReference type="ARBA" id="ARBA00022748"/>
    </source>
</evidence>
<evidence type="ECO:0000256" key="4">
    <source>
        <dbReference type="ARBA" id="ARBA00023284"/>
    </source>
</evidence>
<dbReference type="PROSITE" id="PS51352">
    <property type="entry name" value="THIOREDOXIN_2"/>
    <property type="match status" value="1"/>
</dbReference>
<proteinExistence type="predicted"/>